<dbReference type="RefSeq" id="WP_141927181.1">
    <property type="nucleotide sequence ID" value="NZ_BAABCI010000004.1"/>
</dbReference>
<feature type="transmembrane region" description="Helical" evidence="2">
    <location>
        <begin position="241"/>
        <end position="260"/>
    </location>
</feature>
<keyword evidence="2" id="KW-0472">Membrane</keyword>
<feature type="transmembrane region" description="Helical" evidence="2">
    <location>
        <begin position="364"/>
        <end position="383"/>
    </location>
</feature>
<evidence type="ECO:0000313" key="4">
    <source>
        <dbReference type="Proteomes" id="UP000320806"/>
    </source>
</evidence>
<evidence type="ECO:0000256" key="1">
    <source>
        <dbReference type="SAM" id="MobiDB-lite"/>
    </source>
</evidence>
<name>A0A542EC25_9MICO</name>
<reference evidence="3 4" key="1">
    <citation type="submission" date="2019-06" db="EMBL/GenBank/DDBJ databases">
        <title>Sequencing the genomes of 1000 actinobacteria strains.</title>
        <authorList>
            <person name="Klenk H.-P."/>
        </authorList>
    </citation>
    <scope>NUCLEOTIDE SEQUENCE [LARGE SCALE GENOMIC DNA]</scope>
    <source>
        <strain evidence="3 4">DSM 19828</strain>
    </source>
</reference>
<feature type="transmembrane region" description="Helical" evidence="2">
    <location>
        <begin position="133"/>
        <end position="157"/>
    </location>
</feature>
<keyword evidence="2" id="KW-1133">Transmembrane helix</keyword>
<feature type="transmembrane region" description="Helical" evidence="2">
    <location>
        <begin position="169"/>
        <end position="196"/>
    </location>
</feature>
<dbReference type="OrthoDB" id="3348156at2"/>
<feature type="transmembrane region" description="Helical" evidence="2">
    <location>
        <begin position="43"/>
        <end position="63"/>
    </location>
</feature>
<evidence type="ECO:0000256" key="2">
    <source>
        <dbReference type="SAM" id="Phobius"/>
    </source>
</evidence>
<proteinExistence type="predicted"/>
<dbReference type="AlphaFoldDB" id="A0A542EC25"/>
<keyword evidence="4" id="KW-1185">Reference proteome</keyword>
<accession>A0A542EC25</accession>
<sequence>MTGPANDDLRLTVPSRGEGVAGWSSQVIGGPVGRYAAVGRRGISYSVTVLSALASVMVALGALSKAYCISNGWGAPDSLWRTCYSDLAVGLTTEGGPWAKGSAGDNQPVLTAVLHWVIRQITPDGSTLAVQQYYFAFGAVVIALSVAAAVIALAGALRDTPWLAAHLALSPVLITASLVSFDAFGVALATIGLVLWLRDNSLAAGVLLGAAVMARTYPLIIVAAIVLVALRDRRTADLTRLLAAGTAVVVVCFGVAHLAGGDPFTVYRTWNAAAPGYGSPWFVLTLLKVPVAASTATWLVVAGWVLALLVGVYLVRRPRHLTPLPPLALTMLVIVMATGKTFPVQQALWILPLLALTAVRWREHLLWAGVEVAYFVLTMLYIASRSDVDKGVPAALYLVFALIRLIAWGAITWISWETAEELQDFHDPDGAARHEEWTTRQSSTAADEGTGFSTGDGRDSLIVSDRL</sequence>
<keyword evidence="2" id="KW-0812">Transmembrane</keyword>
<dbReference type="Proteomes" id="UP000320806">
    <property type="component" value="Unassembled WGS sequence"/>
</dbReference>
<feature type="region of interest" description="Disordered" evidence="1">
    <location>
        <begin position="433"/>
        <end position="467"/>
    </location>
</feature>
<feature type="transmembrane region" description="Helical" evidence="2">
    <location>
        <begin position="202"/>
        <end position="229"/>
    </location>
</feature>
<comment type="caution">
    <text evidence="3">The sequence shown here is derived from an EMBL/GenBank/DDBJ whole genome shotgun (WGS) entry which is preliminary data.</text>
</comment>
<feature type="transmembrane region" description="Helical" evidence="2">
    <location>
        <begin position="296"/>
        <end position="315"/>
    </location>
</feature>
<protein>
    <submittedName>
        <fullName evidence="3">Putative membrane protein</fullName>
    </submittedName>
</protein>
<feature type="transmembrane region" description="Helical" evidence="2">
    <location>
        <begin position="395"/>
        <end position="416"/>
    </location>
</feature>
<evidence type="ECO:0000313" key="3">
    <source>
        <dbReference type="EMBL" id="TQJ12892.1"/>
    </source>
</evidence>
<dbReference type="EMBL" id="VFMO01000001">
    <property type="protein sequence ID" value="TQJ12892.1"/>
    <property type="molecule type" value="Genomic_DNA"/>
</dbReference>
<feature type="transmembrane region" description="Helical" evidence="2">
    <location>
        <begin position="327"/>
        <end position="344"/>
    </location>
</feature>
<gene>
    <name evidence="3" type="ORF">FB459_0269</name>
</gene>
<organism evidence="3 4">
    <name type="scientific">Yimella lutea</name>
    <dbReference type="NCBI Taxonomy" id="587872"/>
    <lineage>
        <taxon>Bacteria</taxon>
        <taxon>Bacillati</taxon>
        <taxon>Actinomycetota</taxon>
        <taxon>Actinomycetes</taxon>
        <taxon>Micrococcales</taxon>
        <taxon>Dermacoccaceae</taxon>
        <taxon>Yimella</taxon>
    </lineage>
</organism>